<evidence type="ECO:0000313" key="2">
    <source>
        <dbReference type="EMBL" id="KAF7191329.1"/>
    </source>
</evidence>
<dbReference type="EMBL" id="JABCIY010000158">
    <property type="protein sequence ID" value="KAF7191329.1"/>
    <property type="molecule type" value="Genomic_DNA"/>
</dbReference>
<evidence type="ECO:0000256" key="1">
    <source>
        <dbReference type="SAM" id="MobiDB-lite"/>
    </source>
</evidence>
<dbReference type="AlphaFoldDB" id="A0A8H6RHZ0"/>
<accession>A0A8H6RHZ0</accession>
<protein>
    <submittedName>
        <fullName evidence="2">Uncharacterized protein</fullName>
    </submittedName>
</protein>
<feature type="region of interest" description="Disordered" evidence="1">
    <location>
        <begin position="138"/>
        <end position="170"/>
    </location>
</feature>
<dbReference type="OrthoDB" id="10347304at2759"/>
<dbReference type="Proteomes" id="UP000660729">
    <property type="component" value="Unassembled WGS sequence"/>
</dbReference>
<feature type="compositionally biased region" description="Basic and acidic residues" evidence="1">
    <location>
        <begin position="146"/>
        <end position="170"/>
    </location>
</feature>
<evidence type="ECO:0000313" key="3">
    <source>
        <dbReference type="Proteomes" id="UP000660729"/>
    </source>
</evidence>
<sequence length="170" mass="19617">MIELNVSGFLYRILVHIWCMSGKRRRIRVTRLSRSTPDHMLSIVHSTAPQTTLRNDTCGKYIAERRVQRRTAESSFMPRKEARVSGLQLAAALKAWDVIMYRRSSRQNSGYLHFQYAAVRKDVTSSKQIMRKVRDIFEVPDSPESNARDEIRSSQASERDGSIRDGQTDL</sequence>
<comment type="caution">
    <text evidence="2">The sequence shown here is derived from an EMBL/GenBank/DDBJ whole genome shotgun (WGS) entry which is preliminary data.</text>
</comment>
<keyword evidence="3" id="KW-1185">Reference proteome</keyword>
<name>A0A8H6RHZ0_9PEZI</name>
<feature type="non-terminal residue" evidence="2">
    <location>
        <position position="170"/>
    </location>
</feature>
<organism evidence="2 3">
    <name type="scientific">Pseudocercospora fuligena</name>
    <dbReference type="NCBI Taxonomy" id="685502"/>
    <lineage>
        <taxon>Eukaryota</taxon>
        <taxon>Fungi</taxon>
        <taxon>Dikarya</taxon>
        <taxon>Ascomycota</taxon>
        <taxon>Pezizomycotina</taxon>
        <taxon>Dothideomycetes</taxon>
        <taxon>Dothideomycetidae</taxon>
        <taxon>Mycosphaerellales</taxon>
        <taxon>Mycosphaerellaceae</taxon>
        <taxon>Pseudocercospora</taxon>
    </lineage>
</organism>
<reference evidence="2" key="1">
    <citation type="submission" date="2020-04" db="EMBL/GenBank/DDBJ databases">
        <title>Draft genome resource of the tomato pathogen Pseudocercospora fuligena.</title>
        <authorList>
            <person name="Zaccaron A."/>
        </authorList>
    </citation>
    <scope>NUCLEOTIDE SEQUENCE</scope>
    <source>
        <strain evidence="2">PF001</strain>
    </source>
</reference>
<proteinExistence type="predicted"/>
<gene>
    <name evidence="2" type="ORF">HII31_07352</name>
</gene>